<proteinExistence type="predicted"/>
<dbReference type="GO" id="GO:0004222">
    <property type="term" value="F:metalloendopeptidase activity"/>
    <property type="evidence" value="ECO:0007669"/>
    <property type="project" value="TreeGrafter"/>
</dbReference>
<dbReference type="PANTHER" id="PTHR21666">
    <property type="entry name" value="PEPTIDASE-RELATED"/>
    <property type="match status" value="1"/>
</dbReference>
<dbReference type="Gene3D" id="2.70.70.10">
    <property type="entry name" value="Glucose Permease (Domain IIA)"/>
    <property type="match status" value="1"/>
</dbReference>
<feature type="chain" id="PRO_5001709695" evidence="2">
    <location>
        <begin position="25"/>
        <end position="344"/>
    </location>
</feature>
<keyword evidence="5" id="KW-1185">Reference proteome</keyword>
<name>A0A075R703_BRELA</name>
<reference evidence="4 5" key="1">
    <citation type="journal article" date="2011" name="J. Bacteriol.">
        <title>Genome sequence of Brevibacillus laterosporus LMG 15441, a pathogen of invertebrates.</title>
        <authorList>
            <person name="Djukic M."/>
            <person name="Poehlein A."/>
            <person name="Thurmer A."/>
            <person name="Daniel R."/>
        </authorList>
    </citation>
    <scope>NUCLEOTIDE SEQUENCE [LARGE SCALE GENOMIC DNA]</scope>
    <source>
        <strain evidence="4 5">LMG 15441</strain>
    </source>
</reference>
<dbReference type="Proteomes" id="UP000005850">
    <property type="component" value="Chromosome"/>
</dbReference>
<sequence>MRFLRLYSCLIIAIILMVPSQGLAASISTKAPSTSPAKSEWDERMELFIEYEALYGIPWKYVAAIDQYERTIKKKSKNKEAESANKRLTAIKVPTELWCGVFNPDSEDNHLTSITFFHGIGLDGSGDGVADQDNDRDVLTSLVRFLGTYGFNSDDFKIGLWNYYKRDSAVRTIMHFSRIYEKFQTLELNKHAFPIPKRFSYSYRSTWGDPRGWGGRRIHEGVDIFAGYSTPVMSTGYGVVEVLGWNRYGGWRVGIRDIDNIYHYFAHLSSFKKGLKEGDIVVPGEVIGYVGSSGYGKPGTSGKFPPHLHYGTYRDTGNNEWAFDPYPLLKRWENQKKQPKPIYK</sequence>
<dbReference type="InterPro" id="IPR011055">
    <property type="entry name" value="Dup_hybrid_motif"/>
</dbReference>
<feature type="domain" description="M23ase beta-sheet core" evidence="3">
    <location>
        <begin position="218"/>
        <end position="315"/>
    </location>
</feature>
<keyword evidence="4" id="KW-0378">Hydrolase</keyword>
<evidence type="ECO:0000259" key="3">
    <source>
        <dbReference type="Pfam" id="PF01551"/>
    </source>
</evidence>
<dbReference type="eggNOG" id="COG0739">
    <property type="taxonomic scope" value="Bacteria"/>
</dbReference>
<evidence type="ECO:0000256" key="2">
    <source>
        <dbReference type="SAM" id="SignalP"/>
    </source>
</evidence>
<dbReference type="Pfam" id="PF01551">
    <property type="entry name" value="Peptidase_M23"/>
    <property type="match status" value="1"/>
</dbReference>
<dbReference type="RefSeq" id="WP_003334614.1">
    <property type="nucleotide sequence ID" value="NZ_CP007806.1"/>
</dbReference>
<feature type="signal peptide" evidence="2">
    <location>
        <begin position="1"/>
        <end position="24"/>
    </location>
</feature>
<evidence type="ECO:0000313" key="5">
    <source>
        <dbReference type="Proteomes" id="UP000005850"/>
    </source>
</evidence>
<evidence type="ECO:0000256" key="1">
    <source>
        <dbReference type="ARBA" id="ARBA00022729"/>
    </source>
</evidence>
<dbReference type="AlphaFoldDB" id="A0A075R703"/>
<dbReference type="HOGENOM" id="CLU_849020_0_0_9"/>
<dbReference type="KEGG" id="blr:BRLA_c041100"/>
<dbReference type="CDD" id="cd12797">
    <property type="entry name" value="M23_peptidase"/>
    <property type="match status" value="1"/>
</dbReference>
<dbReference type="SUPFAM" id="SSF51261">
    <property type="entry name" value="Duplicated hybrid motif"/>
    <property type="match status" value="1"/>
</dbReference>
<dbReference type="EMBL" id="CP007806">
    <property type="protein sequence ID" value="AIG28387.1"/>
    <property type="molecule type" value="Genomic_DNA"/>
</dbReference>
<keyword evidence="1 2" id="KW-0732">Signal</keyword>
<dbReference type="InterPro" id="IPR050570">
    <property type="entry name" value="Cell_wall_metabolism_enzyme"/>
</dbReference>
<dbReference type="STRING" id="1042163.BRLA_c041100"/>
<protein>
    <submittedName>
        <fullName evidence="4">L-Ala--D-Glu endopeptidase</fullName>
        <ecNumber evidence="4">3.4.-.-</ecNumber>
    </submittedName>
</protein>
<organism evidence="4 5">
    <name type="scientific">Brevibacillus laterosporus LMG 15441</name>
    <dbReference type="NCBI Taxonomy" id="1042163"/>
    <lineage>
        <taxon>Bacteria</taxon>
        <taxon>Bacillati</taxon>
        <taxon>Bacillota</taxon>
        <taxon>Bacilli</taxon>
        <taxon>Bacillales</taxon>
        <taxon>Paenibacillaceae</taxon>
        <taxon>Brevibacillus</taxon>
    </lineage>
</organism>
<dbReference type="InterPro" id="IPR016047">
    <property type="entry name" value="M23ase_b-sheet_dom"/>
</dbReference>
<gene>
    <name evidence="4" type="ORF">BRLA_c041100</name>
</gene>
<evidence type="ECO:0000313" key="4">
    <source>
        <dbReference type="EMBL" id="AIG28387.1"/>
    </source>
</evidence>
<dbReference type="PANTHER" id="PTHR21666:SF289">
    <property type="entry name" value="L-ALA--D-GLU ENDOPEPTIDASE"/>
    <property type="match status" value="1"/>
</dbReference>
<dbReference type="EC" id="3.4.-.-" evidence="4"/>
<accession>A0A075R703</accession>